<dbReference type="EnsemblPlants" id="OB02G24400.1">
    <property type="protein sequence ID" value="OB02G24400.1"/>
    <property type="gene ID" value="OB02G24400"/>
</dbReference>
<accession>J3LCS3</accession>
<dbReference type="Gramene" id="OB02G24400.1">
    <property type="protein sequence ID" value="OB02G24400.1"/>
    <property type="gene ID" value="OB02G24400"/>
</dbReference>
<sequence length="56" mass="6321">MDLGSLALQTEVKVVKPHVTCQYENSLCQPHLPCMLLPLFPNVRLSDIVYVHMNAN</sequence>
<keyword evidence="2" id="KW-1185">Reference proteome</keyword>
<evidence type="ECO:0000313" key="1">
    <source>
        <dbReference type="EnsemblPlants" id="OB02G24400.1"/>
    </source>
</evidence>
<dbReference type="AlphaFoldDB" id="J3LCS3"/>
<protein>
    <submittedName>
        <fullName evidence="1">Uncharacterized protein</fullName>
    </submittedName>
</protein>
<reference evidence="1" key="1">
    <citation type="submission" date="2013-04" db="UniProtKB">
        <authorList>
            <consortium name="EnsemblPlants"/>
        </authorList>
    </citation>
    <scope>IDENTIFICATION</scope>
</reference>
<name>J3LCS3_ORYBR</name>
<organism evidence="1">
    <name type="scientific">Oryza brachyantha</name>
    <name type="common">malo sina</name>
    <dbReference type="NCBI Taxonomy" id="4533"/>
    <lineage>
        <taxon>Eukaryota</taxon>
        <taxon>Viridiplantae</taxon>
        <taxon>Streptophyta</taxon>
        <taxon>Embryophyta</taxon>
        <taxon>Tracheophyta</taxon>
        <taxon>Spermatophyta</taxon>
        <taxon>Magnoliopsida</taxon>
        <taxon>Liliopsida</taxon>
        <taxon>Poales</taxon>
        <taxon>Poaceae</taxon>
        <taxon>BOP clade</taxon>
        <taxon>Oryzoideae</taxon>
        <taxon>Oryzeae</taxon>
        <taxon>Oryzinae</taxon>
        <taxon>Oryza</taxon>
    </lineage>
</organism>
<proteinExistence type="predicted"/>
<dbReference type="HOGENOM" id="CLU_3017463_0_0_1"/>
<dbReference type="Proteomes" id="UP000006038">
    <property type="component" value="Unassembled WGS sequence"/>
</dbReference>
<evidence type="ECO:0000313" key="2">
    <source>
        <dbReference type="Proteomes" id="UP000006038"/>
    </source>
</evidence>